<dbReference type="AlphaFoldDB" id="A0A023BAB8"/>
<dbReference type="InterPro" id="IPR036034">
    <property type="entry name" value="PDZ_sf"/>
</dbReference>
<gene>
    <name evidence="6" type="ORF">GNI_040080</name>
</gene>
<name>A0A023BAB8_GRENI</name>
<evidence type="ECO:0000259" key="5">
    <source>
        <dbReference type="Pfam" id="PF04495"/>
    </source>
</evidence>
<sequence>MSHVSGCDGEASLEPSGYRVVNLSTAANVHGLHVLVDYIVEVNGQPVDGSLPLGVLLAGTKGPTAEVMIYNLIENSVRSVGIIRNPMGQFSLGATVRYEYIQEAVENAVKVISVKKDYPGDEAGLVAGDDYLIALGSGETLNGTAPLYKAVQALDPSKLEGVSVYAFSVRESTVRRVELIPRMEPNNRYVLGIELEETSLPLEEIKGQSSTVQPWQLLQSKREIGTQTEELSSQLFQYVMSTNC</sequence>
<dbReference type="GO" id="GO:0007030">
    <property type="term" value="P:Golgi organization"/>
    <property type="evidence" value="ECO:0007669"/>
    <property type="project" value="TreeGrafter"/>
</dbReference>
<reference evidence="6" key="1">
    <citation type="submission" date="2013-12" db="EMBL/GenBank/DDBJ databases">
        <authorList>
            <person name="Omoto C.K."/>
            <person name="Sibley D."/>
            <person name="Venepally P."/>
            <person name="Hadjithomas M."/>
            <person name="Karamycheva S."/>
            <person name="Brunk B."/>
            <person name="Roos D."/>
            <person name="Caler E."/>
            <person name="Lorenzi H."/>
        </authorList>
    </citation>
    <scope>NUCLEOTIDE SEQUENCE</scope>
</reference>
<keyword evidence="2" id="KW-0677">Repeat</keyword>
<comment type="subcellular location">
    <subcellularLocation>
        <location evidence="1">Golgi apparatus membrane</location>
    </subcellularLocation>
</comment>
<dbReference type="EMBL" id="AFNH02000306">
    <property type="protein sequence ID" value="EZG78208.1"/>
    <property type="molecule type" value="Genomic_DNA"/>
</dbReference>
<organism evidence="6 7">
    <name type="scientific">Gregarina niphandrodes</name>
    <name type="common">Septate eugregarine</name>
    <dbReference type="NCBI Taxonomy" id="110365"/>
    <lineage>
        <taxon>Eukaryota</taxon>
        <taxon>Sar</taxon>
        <taxon>Alveolata</taxon>
        <taxon>Apicomplexa</taxon>
        <taxon>Conoidasida</taxon>
        <taxon>Gregarinasina</taxon>
        <taxon>Eugregarinorida</taxon>
        <taxon>Gregarinidae</taxon>
        <taxon>Gregarina</taxon>
    </lineage>
</organism>
<dbReference type="InterPro" id="IPR007583">
    <property type="entry name" value="GRASP55_65"/>
</dbReference>
<dbReference type="Pfam" id="PF04495">
    <property type="entry name" value="GRASP55_65"/>
    <property type="match status" value="1"/>
</dbReference>
<accession>A0A023BAB8</accession>
<feature type="domain" description="PDZ GRASP-type" evidence="5">
    <location>
        <begin position="68"/>
        <end position="196"/>
    </location>
</feature>
<evidence type="ECO:0000256" key="1">
    <source>
        <dbReference type="ARBA" id="ARBA00004394"/>
    </source>
</evidence>
<dbReference type="RefSeq" id="XP_011129428.1">
    <property type="nucleotide sequence ID" value="XM_011131126.1"/>
</dbReference>
<dbReference type="SUPFAM" id="SSF50156">
    <property type="entry name" value="PDZ domain-like"/>
    <property type="match status" value="1"/>
</dbReference>
<keyword evidence="4" id="KW-0472">Membrane</keyword>
<evidence type="ECO:0000256" key="3">
    <source>
        <dbReference type="ARBA" id="ARBA00023034"/>
    </source>
</evidence>
<proteinExistence type="predicted"/>
<dbReference type="Gene3D" id="2.30.42.10">
    <property type="match status" value="2"/>
</dbReference>
<evidence type="ECO:0000313" key="6">
    <source>
        <dbReference type="EMBL" id="EZG78208.1"/>
    </source>
</evidence>
<dbReference type="Proteomes" id="UP000019763">
    <property type="component" value="Unassembled WGS sequence"/>
</dbReference>
<comment type="caution">
    <text evidence="6">The sequence shown here is derived from an EMBL/GenBank/DDBJ whole genome shotgun (WGS) entry which is preliminary data.</text>
</comment>
<evidence type="ECO:0000256" key="4">
    <source>
        <dbReference type="ARBA" id="ARBA00023136"/>
    </source>
</evidence>
<dbReference type="GeneID" id="22911550"/>
<evidence type="ECO:0000256" key="2">
    <source>
        <dbReference type="ARBA" id="ARBA00022737"/>
    </source>
</evidence>
<protein>
    <submittedName>
        <fullName evidence="6">GRASP55/65 PDZ-like domain protein</fullName>
    </submittedName>
</protein>
<dbReference type="InterPro" id="IPR024958">
    <property type="entry name" value="GRASP_PDZ"/>
</dbReference>
<keyword evidence="3" id="KW-0333">Golgi apparatus</keyword>
<dbReference type="PANTHER" id="PTHR12893">
    <property type="entry name" value="GOLGI REASSEMBLY STACKING PROTEIN GRASP"/>
    <property type="match status" value="1"/>
</dbReference>
<dbReference type="GO" id="GO:0000139">
    <property type="term" value="C:Golgi membrane"/>
    <property type="evidence" value="ECO:0007669"/>
    <property type="project" value="UniProtKB-SubCell"/>
</dbReference>
<keyword evidence="7" id="KW-1185">Reference proteome</keyword>
<evidence type="ECO:0000313" key="7">
    <source>
        <dbReference type="Proteomes" id="UP000019763"/>
    </source>
</evidence>
<dbReference type="OrthoDB" id="3318at2759"/>
<dbReference type="PANTHER" id="PTHR12893:SF0">
    <property type="entry name" value="GRASP65"/>
    <property type="match status" value="1"/>
</dbReference>
<dbReference type="VEuPathDB" id="CryptoDB:GNI_040080"/>